<keyword evidence="5" id="KW-0349">Heme</keyword>
<comment type="caution">
    <text evidence="13">The sequence shown here is derived from an EMBL/GenBank/DDBJ whole genome shotgun (WGS) entry which is preliminary data.</text>
</comment>
<comment type="cofactor">
    <cofactor evidence="2">
        <name>heme b</name>
        <dbReference type="ChEBI" id="CHEBI:60344"/>
    </cofactor>
</comment>
<name>A0A8S0QZL4_OLEEU</name>
<sequence length="113" mass="12550">MERDIMNVEKIRDVEKLGKLEPHGEGYDDNLIKSIPENSTEEDGPPNAGTVRGFEVIESAKASLEHKCRGVVSCADILAYVARDSIVVEDSNGMFQQEEKTSEFHGLKKLLIC</sequence>
<dbReference type="GO" id="GO:0006979">
    <property type="term" value="P:response to oxidative stress"/>
    <property type="evidence" value="ECO:0007669"/>
    <property type="project" value="InterPro"/>
</dbReference>
<dbReference type="Gene3D" id="1.10.520.10">
    <property type="match status" value="1"/>
</dbReference>
<evidence type="ECO:0000256" key="7">
    <source>
        <dbReference type="ARBA" id="ARBA00023002"/>
    </source>
</evidence>
<dbReference type="Gramene" id="OE9A072140T1">
    <property type="protein sequence ID" value="OE9A072140C1"/>
    <property type="gene ID" value="OE9A072140"/>
</dbReference>
<dbReference type="InterPro" id="IPR000823">
    <property type="entry name" value="Peroxidase_pln"/>
</dbReference>
<dbReference type="SUPFAM" id="SSF48113">
    <property type="entry name" value="Heme-dependent peroxidases"/>
    <property type="match status" value="1"/>
</dbReference>
<evidence type="ECO:0000256" key="2">
    <source>
        <dbReference type="ARBA" id="ARBA00001970"/>
    </source>
</evidence>
<keyword evidence="8" id="KW-0408">Iron</keyword>
<reference evidence="13 14" key="1">
    <citation type="submission" date="2019-12" db="EMBL/GenBank/DDBJ databases">
        <authorList>
            <person name="Alioto T."/>
            <person name="Alioto T."/>
            <person name="Gomez Garrido J."/>
        </authorList>
    </citation>
    <scope>NUCLEOTIDE SEQUENCE [LARGE SCALE GENOMIC DNA]</scope>
</reference>
<dbReference type="PANTHER" id="PTHR31235">
    <property type="entry name" value="PEROXIDASE 25-RELATED"/>
    <property type="match status" value="1"/>
</dbReference>
<dbReference type="OrthoDB" id="2113341at2759"/>
<evidence type="ECO:0000256" key="6">
    <source>
        <dbReference type="ARBA" id="ARBA00022723"/>
    </source>
</evidence>
<gene>
    <name evidence="13" type="ORF">OLEA9_A072140</name>
</gene>
<evidence type="ECO:0000256" key="1">
    <source>
        <dbReference type="ARBA" id="ARBA00000189"/>
    </source>
</evidence>
<dbReference type="InterPro" id="IPR002016">
    <property type="entry name" value="Haem_peroxidase"/>
</dbReference>
<feature type="region of interest" description="Disordered" evidence="11">
    <location>
        <begin position="19"/>
        <end position="51"/>
    </location>
</feature>
<dbReference type="EC" id="1.11.1.7" evidence="3"/>
<dbReference type="Pfam" id="PF00141">
    <property type="entry name" value="peroxidase"/>
    <property type="match status" value="1"/>
</dbReference>
<protein>
    <recommendedName>
        <fullName evidence="3">peroxidase</fullName>
        <ecNumber evidence="3">1.11.1.7</ecNumber>
    </recommendedName>
</protein>
<evidence type="ECO:0000256" key="9">
    <source>
        <dbReference type="PIRSR" id="PIRSR600823-3"/>
    </source>
</evidence>
<keyword evidence="14" id="KW-1185">Reference proteome</keyword>
<dbReference type="Proteomes" id="UP000594638">
    <property type="component" value="Unassembled WGS sequence"/>
</dbReference>
<evidence type="ECO:0000256" key="10">
    <source>
        <dbReference type="RuleBase" id="RU004241"/>
    </source>
</evidence>
<dbReference type="PRINTS" id="PR00461">
    <property type="entry name" value="PLPEROXIDASE"/>
</dbReference>
<keyword evidence="7" id="KW-0560">Oxidoreductase</keyword>
<keyword evidence="6 9" id="KW-0479">Metal-binding</keyword>
<dbReference type="GO" id="GO:0046872">
    <property type="term" value="F:metal ion binding"/>
    <property type="evidence" value="ECO:0007669"/>
    <property type="project" value="UniProtKB-KW"/>
</dbReference>
<comment type="catalytic activity">
    <reaction evidence="1">
        <text>2 a phenolic donor + H2O2 = 2 a phenolic radical donor + 2 H2O</text>
        <dbReference type="Rhea" id="RHEA:56136"/>
        <dbReference type="ChEBI" id="CHEBI:15377"/>
        <dbReference type="ChEBI" id="CHEBI:16240"/>
        <dbReference type="ChEBI" id="CHEBI:139520"/>
        <dbReference type="ChEBI" id="CHEBI:139521"/>
        <dbReference type="EC" id="1.11.1.7"/>
    </reaction>
</comment>
<evidence type="ECO:0000259" key="12">
    <source>
        <dbReference type="PROSITE" id="PS50873"/>
    </source>
</evidence>
<dbReference type="InterPro" id="IPR010255">
    <property type="entry name" value="Haem_peroxidase_sf"/>
</dbReference>
<keyword evidence="9" id="KW-0106">Calcium</keyword>
<dbReference type="GO" id="GO:0140825">
    <property type="term" value="F:lactoperoxidase activity"/>
    <property type="evidence" value="ECO:0007669"/>
    <property type="project" value="UniProtKB-EC"/>
</dbReference>
<evidence type="ECO:0000256" key="3">
    <source>
        <dbReference type="ARBA" id="ARBA00012313"/>
    </source>
</evidence>
<keyword evidence="4 13" id="KW-0575">Peroxidase</keyword>
<evidence type="ECO:0000256" key="5">
    <source>
        <dbReference type="ARBA" id="ARBA00022617"/>
    </source>
</evidence>
<comment type="cofactor">
    <cofactor evidence="9">
        <name>Ca(2+)</name>
        <dbReference type="ChEBI" id="CHEBI:29108"/>
    </cofactor>
    <text evidence="9">Binds 2 calcium ions per subunit.</text>
</comment>
<dbReference type="EMBL" id="CACTIH010002003">
    <property type="protein sequence ID" value="CAA2971225.1"/>
    <property type="molecule type" value="Genomic_DNA"/>
</dbReference>
<feature type="binding site" evidence="9">
    <location>
        <position position="41"/>
    </location>
    <ligand>
        <name>Ca(2+)</name>
        <dbReference type="ChEBI" id="CHEBI:29108"/>
        <label>1</label>
    </ligand>
</feature>
<evidence type="ECO:0000313" key="13">
    <source>
        <dbReference type="EMBL" id="CAA2971225.1"/>
    </source>
</evidence>
<comment type="similarity">
    <text evidence="10">Belongs to the peroxidase family.</text>
</comment>
<feature type="domain" description="Plant heme peroxidase family profile" evidence="12">
    <location>
        <begin position="31"/>
        <end position="113"/>
    </location>
</feature>
<evidence type="ECO:0000256" key="4">
    <source>
        <dbReference type="ARBA" id="ARBA00022559"/>
    </source>
</evidence>
<proteinExistence type="inferred from homology"/>
<evidence type="ECO:0000313" key="14">
    <source>
        <dbReference type="Proteomes" id="UP000594638"/>
    </source>
</evidence>
<evidence type="ECO:0000256" key="11">
    <source>
        <dbReference type="SAM" id="MobiDB-lite"/>
    </source>
</evidence>
<evidence type="ECO:0000256" key="8">
    <source>
        <dbReference type="ARBA" id="ARBA00023004"/>
    </source>
</evidence>
<dbReference type="GO" id="GO:0020037">
    <property type="term" value="F:heme binding"/>
    <property type="evidence" value="ECO:0007669"/>
    <property type="project" value="InterPro"/>
</dbReference>
<dbReference type="AlphaFoldDB" id="A0A8S0QZL4"/>
<organism evidence="13 14">
    <name type="scientific">Olea europaea subsp. europaea</name>
    <dbReference type="NCBI Taxonomy" id="158383"/>
    <lineage>
        <taxon>Eukaryota</taxon>
        <taxon>Viridiplantae</taxon>
        <taxon>Streptophyta</taxon>
        <taxon>Embryophyta</taxon>
        <taxon>Tracheophyta</taxon>
        <taxon>Spermatophyta</taxon>
        <taxon>Magnoliopsida</taxon>
        <taxon>eudicotyledons</taxon>
        <taxon>Gunneridae</taxon>
        <taxon>Pentapetalae</taxon>
        <taxon>asterids</taxon>
        <taxon>lamiids</taxon>
        <taxon>Lamiales</taxon>
        <taxon>Oleaceae</taxon>
        <taxon>Oleeae</taxon>
        <taxon>Olea</taxon>
    </lineage>
</organism>
<accession>A0A8S0QZL4</accession>
<dbReference type="PROSITE" id="PS50873">
    <property type="entry name" value="PEROXIDASE_4"/>
    <property type="match status" value="1"/>
</dbReference>